<keyword evidence="1" id="KW-0472">Membrane</keyword>
<name>A0A8A0RQE7_9FIRM</name>
<protein>
    <submittedName>
        <fullName evidence="2">Uncharacterized protein</fullName>
    </submittedName>
</protein>
<keyword evidence="1" id="KW-0812">Transmembrane</keyword>
<dbReference type="Proteomes" id="UP000662904">
    <property type="component" value="Chromosome"/>
</dbReference>
<accession>A0A8A0RQE7</accession>
<sequence length="71" mass="7969">MKFSKAIVTLVILLNTAFTGTVLYIFYRVGAEPTTLIGAWFGFTTVELWALAGIKKREIEKESNNDERGDI</sequence>
<gene>
    <name evidence="2" type="ORF">H0A61_02891</name>
</gene>
<evidence type="ECO:0000313" key="3">
    <source>
        <dbReference type="Proteomes" id="UP000662904"/>
    </source>
</evidence>
<evidence type="ECO:0000313" key="2">
    <source>
        <dbReference type="EMBL" id="QSQ10483.1"/>
    </source>
</evidence>
<evidence type="ECO:0000256" key="1">
    <source>
        <dbReference type="SAM" id="Phobius"/>
    </source>
</evidence>
<dbReference type="EMBL" id="CP059066">
    <property type="protein sequence ID" value="QSQ10483.1"/>
    <property type="molecule type" value="Genomic_DNA"/>
</dbReference>
<organism evidence="2 3">
    <name type="scientific">Koleobacter methoxysyntrophicus</name>
    <dbReference type="NCBI Taxonomy" id="2751313"/>
    <lineage>
        <taxon>Bacteria</taxon>
        <taxon>Bacillati</taxon>
        <taxon>Bacillota</taxon>
        <taxon>Clostridia</taxon>
        <taxon>Koleobacterales</taxon>
        <taxon>Koleobacteraceae</taxon>
        <taxon>Koleobacter</taxon>
    </lineage>
</organism>
<reference evidence="2" key="1">
    <citation type="submission" date="2020-07" db="EMBL/GenBank/DDBJ databases">
        <title>Koleobacter methoxysyntrophicus gen. nov., sp. nov., a novel anaerobic bacterium isolated from deep subsurface oil field and proposal of Koleobacterales ord. nov. in the phylum Firmicutes.</title>
        <authorList>
            <person name="Sakamoto S."/>
            <person name="Tamaki H."/>
        </authorList>
    </citation>
    <scope>NUCLEOTIDE SEQUENCE</scope>
    <source>
        <strain evidence="2">NRmbB1</strain>
    </source>
</reference>
<dbReference type="KEGG" id="kme:H0A61_02891"/>
<keyword evidence="3" id="KW-1185">Reference proteome</keyword>
<proteinExistence type="predicted"/>
<feature type="transmembrane region" description="Helical" evidence="1">
    <location>
        <begin position="35"/>
        <end position="54"/>
    </location>
</feature>
<dbReference type="AlphaFoldDB" id="A0A8A0RQE7"/>
<keyword evidence="1" id="KW-1133">Transmembrane helix</keyword>